<dbReference type="Proteomes" id="UP000502421">
    <property type="component" value="Chromosome"/>
</dbReference>
<accession>A0AAE7D8D9</accession>
<comment type="similarity">
    <text evidence="1">Belongs to the RutC family.</text>
</comment>
<dbReference type="EMBL" id="CP051205">
    <property type="protein sequence ID" value="QJB33317.1"/>
    <property type="molecule type" value="Genomic_DNA"/>
</dbReference>
<reference evidence="2 5" key="2">
    <citation type="submission" date="2020-09" db="EMBL/GenBank/DDBJ databases">
        <authorList>
            <person name="Kittiwongwattana C."/>
        </authorList>
    </citation>
    <scope>NUCLEOTIDE SEQUENCE</scope>
    <source>
        <strain evidence="3 5">1303</strain>
        <strain evidence="2">1310</strain>
    </source>
</reference>
<reference evidence="4 5" key="1">
    <citation type="submission" date="2020-04" db="EMBL/GenBank/DDBJ databases">
        <authorList>
            <person name="Kittiwongwattana C."/>
        </authorList>
    </citation>
    <scope>NUCLEOTIDE SEQUENCE [LARGE SCALE GENOMIC DNA]</scope>
    <source>
        <strain evidence="5">1303</strain>
        <strain evidence="4">1310</strain>
    </source>
</reference>
<proteinExistence type="inferred from homology"/>
<gene>
    <name evidence="3" type="ORF">HF324_19015</name>
    <name evidence="2" type="ORF">HF329_19150</name>
</gene>
<keyword evidence="5" id="KW-1185">Reference proteome</keyword>
<dbReference type="KEGG" id="coy:HF329_19150"/>
<organism evidence="2 4">
    <name type="scientific">Chitinophaga oryzae</name>
    <dbReference type="NCBI Taxonomy" id="2725414"/>
    <lineage>
        <taxon>Bacteria</taxon>
        <taxon>Pseudomonadati</taxon>
        <taxon>Bacteroidota</taxon>
        <taxon>Chitinophagia</taxon>
        <taxon>Chitinophagales</taxon>
        <taxon>Chitinophagaceae</taxon>
        <taxon>Chitinophaga</taxon>
    </lineage>
</organism>
<dbReference type="InterPro" id="IPR006175">
    <property type="entry name" value="YjgF/YER057c/UK114"/>
</dbReference>
<dbReference type="RefSeq" id="WP_168806401.1">
    <property type="nucleotide sequence ID" value="NZ_CP051204.2"/>
</dbReference>
<dbReference type="EMBL" id="CP051204">
    <property type="protein sequence ID" value="QJB39837.1"/>
    <property type="molecule type" value="Genomic_DNA"/>
</dbReference>
<dbReference type="CDD" id="cd00448">
    <property type="entry name" value="YjgF_YER057c_UK114_family"/>
    <property type="match status" value="1"/>
</dbReference>
<evidence type="ECO:0000313" key="4">
    <source>
        <dbReference type="Proteomes" id="UP000502421"/>
    </source>
</evidence>
<dbReference type="PANTHER" id="PTHR11803">
    <property type="entry name" value="2-IMINOBUTANOATE/2-IMINOPROPANOATE DEAMINASE RIDA"/>
    <property type="match status" value="1"/>
</dbReference>
<dbReference type="Gene3D" id="3.30.1330.40">
    <property type="entry name" value="RutC-like"/>
    <property type="match status" value="1"/>
</dbReference>
<dbReference type="InterPro" id="IPR035959">
    <property type="entry name" value="RutC-like_sf"/>
</dbReference>
<dbReference type="Proteomes" id="UP000503144">
    <property type="component" value="Chromosome"/>
</dbReference>
<evidence type="ECO:0000256" key="1">
    <source>
        <dbReference type="ARBA" id="ARBA00010552"/>
    </source>
</evidence>
<dbReference type="GO" id="GO:0019239">
    <property type="term" value="F:deaminase activity"/>
    <property type="evidence" value="ECO:0007669"/>
    <property type="project" value="TreeGrafter"/>
</dbReference>
<dbReference type="AlphaFoldDB" id="A0AAE7D8D9"/>
<evidence type="ECO:0000313" key="3">
    <source>
        <dbReference type="EMBL" id="QJB39837.1"/>
    </source>
</evidence>
<evidence type="ECO:0000313" key="2">
    <source>
        <dbReference type="EMBL" id="QJB33317.1"/>
    </source>
</evidence>
<dbReference type="Pfam" id="PF01042">
    <property type="entry name" value="Ribonuc_L-PSP"/>
    <property type="match status" value="1"/>
</dbReference>
<dbReference type="GO" id="GO:0005829">
    <property type="term" value="C:cytosol"/>
    <property type="evidence" value="ECO:0007669"/>
    <property type="project" value="TreeGrafter"/>
</dbReference>
<protein>
    <submittedName>
        <fullName evidence="2">RidA family protein</fullName>
    </submittedName>
</protein>
<evidence type="ECO:0000313" key="5">
    <source>
        <dbReference type="Proteomes" id="UP000503144"/>
    </source>
</evidence>
<name>A0AAE7D8D9_9BACT</name>
<dbReference type="SUPFAM" id="SSF55298">
    <property type="entry name" value="YjgF-like"/>
    <property type="match status" value="1"/>
</dbReference>
<dbReference type="PANTHER" id="PTHR11803:SF58">
    <property type="entry name" value="PROTEIN HMF1-RELATED"/>
    <property type="match status" value="1"/>
</dbReference>
<sequence length="133" mass="14445">MKISSIQLQPDPYKPFHLSQGYRAGDLLFISGQTAIGDDGQLQGIGDFDVQAEKAFQNLEKVLKAGGSSLPNVIKVTILLRDMGNFNKIVALRKRFFTAPYPADTIMEVSSLYSPDALIEIEAVAVADDAAAR</sequence>